<comment type="caution">
    <text evidence="1">The sequence shown here is derived from an EMBL/GenBank/DDBJ whole genome shotgun (WGS) entry which is preliminary data.</text>
</comment>
<reference evidence="2" key="1">
    <citation type="journal article" date="2019" name="Int. J. Syst. Evol. Microbiol.">
        <title>The Global Catalogue of Microorganisms (GCM) 10K type strain sequencing project: providing services to taxonomists for standard genome sequencing and annotation.</title>
        <authorList>
            <consortium name="The Broad Institute Genomics Platform"/>
            <consortium name="The Broad Institute Genome Sequencing Center for Infectious Disease"/>
            <person name="Wu L."/>
            <person name="Ma J."/>
        </authorList>
    </citation>
    <scope>NUCLEOTIDE SEQUENCE [LARGE SCALE GENOMIC DNA]</scope>
    <source>
        <strain evidence="2">JCM 17342</strain>
    </source>
</reference>
<protein>
    <submittedName>
        <fullName evidence="1">Uncharacterized protein</fullName>
    </submittedName>
</protein>
<organism evidence="1 2">
    <name type="scientific">Allokutzneria multivorans</name>
    <dbReference type="NCBI Taxonomy" id="1142134"/>
    <lineage>
        <taxon>Bacteria</taxon>
        <taxon>Bacillati</taxon>
        <taxon>Actinomycetota</taxon>
        <taxon>Actinomycetes</taxon>
        <taxon>Pseudonocardiales</taxon>
        <taxon>Pseudonocardiaceae</taxon>
        <taxon>Allokutzneria</taxon>
    </lineage>
</organism>
<name>A0ABP7QYX1_9PSEU</name>
<dbReference type="RefSeq" id="WP_344870912.1">
    <property type="nucleotide sequence ID" value="NZ_BAABAL010000004.1"/>
</dbReference>
<proteinExistence type="predicted"/>
<keyword evidence="2" id="KW-1185">Reference proteome</keyword>
<evidence type="ECO:0000313" key="1">
    <source>
        <dbReference type="EMBL" id="GAA3990125.1"/>
    </source>
</evidence>
<dbReference type="EMBL" id="BAABAL010000004">
    <property type="protein sequence ID" value="GAA3990125.1"/>
    <property type="molecule type" value="Genomic_DNA"/>
</dbReference>
<gene>
    <name evidence="1" type="ORF">GCM10022247_05950</name>
</gene>
<sequence>MTDRWVLVPPEDFEDEDWELARSRGLFLNGHLGHGDRRFPVIIYEPVRIVLDAERGSRDGPLYEPNVILVPDLTQDAVEQEIAWLERNGHLEWLLELSAEHETEWSLVVPDTFDWDSVHRRGVASASLRHGERTFSVMLCDPDGVASVVGWRAARDTRLAGTSARVVRLYEENMIVLGELTRESVEHAVAELGRSGQFRWLLG</sequence>
<accession>A0ABP7QYX1</accession>
<evidence type="ECO:0000313" key="2">
    <source>
        <dbReference type="Proteomes" id="UP001501747"/>
    </source>
</evidence>
<dbReference type="Proteomes" id="UP001501747">
    <property type="component" value="Unassembled WGS sequence"/>
</dbReference>